<dbReference type="Proteomes" id="UP000887566">
    <property type="component" value="Unplaced"/>
</dbReference>
<reference evidence="5" key="1">
    <citation type="submission" date="2022-11" db="UniProtKB">
        <authorList>
            <consortium name="WormBaseParasite"/>
        </authorList>
    </citation>
    <scope>IDENTIFICATION</scope>
</reference>
<dbReference type="Gene3D" id="2.60.120.200">
    <property type="match status" value="2"/>
</dbReference>
<feature type="domain" description="Galectin" evidence="3">
    <location>
        <begin position="25"/>
        <end position="158"/>
    </location>
</feature>
<dbReference type="PANTHER" id="PTHR11346">
    <property type="entry name" value="GALECTIN"/>
    <property type="match status" value="1"/>
</dbReference>
<dbReference type="AlphaFoldDB" id="A0A914VZS9"/>
<dbReference type="Pfam" id="PF00337">
    <property type="entry name" value="Gal-bind_lectin"/>
    <property type="match status" value="2"/>
</dbReference>
<dbReference type="InterPro" id="IPR044156">
    <property type="entry name" value="Galectin-like"/>
</dbReference>
<proteinExistence type="predicted"/>
<dbReference type="SMART" id="SM00276">
    <property type="entry name" value="GLECT"/>
    <property type="match status" value="2"/>
</dbReference>
<dbReference type="SUPFAM" id="SSF49899">
    <property type="entry name" value="Concanavalin A-like lectins/glucanases"/>
    <property type="match status" value="2"/>
</dbReference>
<dbReference type="PROSITE" id="PS51304">
    <property type="entry name" value="GALECTIN"/>
    <property type="match status" value="2"/>
</dbReference>
<dbReference type="WBParaSite" id="PSAMB.scaffold2905size20646.g19567.t1">
    <property type="protein sequence ID" value="PSAMB.scaffold2905size20646.g19567.t1"/>
    <property type="gene ID" value="PSAMB.scaffold2905size20646.g19567"/>
</dbReference>
<dbReference type="CDD" id="cd00070">
    <property type="entry name" value="GLECT"/>
    <property type="match status" value="1"/>
</dbReference>
<keyword evidence="1 2" id="KW-0430">Lectin</keyword>
<dbReference type="PANTHER" id="PTHR11346:SF147">
    <property type="entry name" value="GALECTIN"/>
    <property type="match status" value="1"/>
</dbReference>
<evidence type="ECO:0000313" key="4">
    <source>
        <dbReference type="Proteomes" id="UP000887566"/>
    </source>
</evidence>
<dbReference type="SUPFAM" id="SSF48695">
    <property type="entry name" value="Multiheme cytochromes"/>
    <property type="match status" value="1"/>
</dbReference>
<keyword evidence="4" id="KW-1185">Reference proteome</keyword>
<name>A0A914VZS9_9BILA</name>
<evidence type="ECO:0000259" key="3">
    <source>
        <dbReference type="PROSITE" id="PS51304"/>
    </source>
</evidence>
<dbReference type="GO" id="GO:0030246">
    <property type="term" value="F:carbohydrate binding"/>
    <property type="evidence" value="ECO:0007669"/>
    <property type="project" value="UniProtKB-UniRule"/>
</dbReference>
<dbReference type="InterPro" id="IPR013320">
    <property type="entry name" value="ConA-like_dom_sf"/>
</dbReference>
<protein>
    <recommendedName>
        <fullName evidence="2">Galectin</fullName>
    </recommendedName>
</protein>
<sequence length="515" mass="57123">MGNVQSSSGESWFFVTNPPVPFEQQLIGEGGGLQPGKVVYLEGEVQPVEEVIKNRFTINFYEYDNIVFHYDVRQWKEENNIVMNSRHENLWQQERRVPMDIKLDQPFRIDVQIMQTGLVITQDHGNPVSFNFRNGVTSEMISKITIEGNIKLATVYYGDAKNMNGSKMQFDVPPTCQSCNQPAWPSNCPPPHCSPSQPPICQNCHQPAWQPNCPPPNCNPNCPPPIQICPGHPTTVTSPSLPLTPPPCQNCHQPAWQPNCPPPNCSPSCPPPCQSCQQPAWQPNCPPPNCFPNQPPTQPPPNSVPNLPLTPPACQNCHQPAWQPNCPPPNCSPSCPPPCQNCRQPAWQPNCPPPNCFPNQPQINVGGICGKPAQPGGCNAPQNAAIPLPNGMCTGRKICITGIPNENAGRFDIDIKGNECDGNRLLHLSVRFLGCDIVMNSMRSFNWECEQRRSGVDFPFQKCQQFQIEIHCDCAGYKIFINGQCYAEFPHRMDCSLAKSVSIDGDLHSINIQEL</sequence>
<organism evidence="4 5">
    <name type="scientific">Plectus sambesii</name>
    <dbReference type="NCBI Taxonomy" id="2011161"/>
    <lineage>
        <taxon>Eukaryota</taxon>
        <taxon>Metazoa</taxon>
        <taxon>Ecdysozoa</taxon>
        <taxon>Nematoda</taxon>
        <taxon>Chromadorea</taxon>
        <taxon>Plectida</taxon>
        <taxon>Plectina</taxon>
        <taxon>Plectoidea</taxon>
        <taxon>Plectidae</taxon>
        <taxon>Plectus</taxon>
    </lineage>
</organism>
<dbReference type="InterPro" id="IPR001079">
    <property type="entry name" value="Galectin_CRD"/>
</dbReference>
<feature type="domain" description="Galectin" evidence="3">
    <location>
        <begin position="384"/>
        <end position="515"/>
    </location>
</feature>
<evidence type="ECO:0000256" key="2">
    <source>
        <dbReference type="RuleBase" id="RU102079"/>
    </source>
</evidence>
<dbReference type="SMART" id="SM00908">
    <property type="entry name" value="Gal-bind_lectin"/>
    <property type="match status" value="2"/>
</dbReference>
<dbReference type="InterPro" id="IPR036280">
    <property type="entry name" value="Multihaem_cyt_sf"/>
</dbReference>
<accession>A0A914VZS9</accession>
<evidence type="ECO:0000256" key="1">
    <source>
        <dbReference type="ARBA" id="ARBA00022734"/>
    </source>
</evidence>
<evidence type="ECO:0000313" key="5">
    <source>
        <dbReference type="WBParaSite" id="PSAMB.scaffold2905size20646.g19567.t1"/>
    </source>
</evidence>